<protein>
    <recommendedName>
        <fullName evidence="3">Radical SAM protein</fullName>
    </recommendedName>
</protein>
<dbReference type="InterPro" id="IPR058240">
    <property type="entry name" value="rSAM_sf"/>
</dbReference>
<name>A0A934WR14_9FIRM</name>
<dbReference type="AlphaFoldDB" id="A0A934WR14"/>
<reference evidence="1" key="1">
    <citation type="submission" date="2021-01" db="EMBL/GenBank/DDBJ databases">
        <title>Genome public.</title>
        <authorList>
            <person name="Liu C."/>
            <person name="Sun Q."/>
        </authorList>
    </citation>
    <scope>NUCLEOTIDE SEQUENCE</scope>
    <source>
        <strain evidence="1">M6</strain>
    </source>
</reference>
<gene>
    <name evidence="1" type="ORF">JKK62_01310</name>
</gene>
<sequence>MQQMNKSFNYALGERDELVKRVHDADIGIYATFVFGYDNDDERTVEQALQFSKKHNFYTAAFNHLLPFPNTRLYDRLKEENRLIYDKWWLADGDSAHILIAEDTKENRLIAVGGAVVRTEYLGGVPSKCACLTGLKIHHDYRGRLTFISRAYGFMKKCSLRGAFSLLLLIGAQHLK</sequence>
<dbReference type="Proteomes" id="UP000633365">
    <property type="component" value="Unassembled WGS sequence"/>
</dbReference>
<organism evidence="1 2">
    <name type="scientific">Ruminococcus difficilis</name>
    <dbReference type="NCBI Taxonomy" id="2763069"/>
    <lineage>
        <taxon>Bacteria</taxon>
        <taxon>Bacillati</taxon>
        <taxon>Bacillota</taxon>
        <taxon>Clostridia</taxon>
        <taxon>Eubacteriales</taxon>
        <taxon>Oscillospiraceae</taxon>
        <taxon>Ruminococcus</taxon>
    </lineage>
</organism>
<dbReference type="SUPFAM" id="SSF55729">
    <property type="entry name" value="Acyl-CoA N-acyltransferases (Nat)"/>
    <property type="match status" value="1"/>
</dbReference>
<keyword evidence="2" id="KW-1185">Reference proteome</keyword>
<comment type="caution">
    <text evidence="1">The sequence shown here is derived from an EMBL/GenBank/DDBJ whole genome shotgun (WGS) entry which is preliminary data.</text>
</comment>
<proteinExistence type="predicted"/>
<evidence type="ECO:0000313" key="1">
    <source>
        <dbReference type="EMBL" id="MBK6087305.1"/>
    </source>
</evidence>
<evidence type="ECO:0008006" key="3">
    <source>
        <dbReference type="Google" id="ProtNLM"/>
    </source>
</evidence>
<dbReference type="Gene3D" id="3.30.750.200">
    <property type="match status" value="1"/>
</dbReference>
<dbReference type="SUPFAM" id="SSF102114">
    <property type="entry name" value="Radical SAM enzymes"/>
    <property type="match status" value="1"/>
</dbReference>
<dbReference type="InterPro" id="IPR016181">
    <property type="entry name" value="Acyl_CoA_acyltransferase"/>
</dbReference>
<dbReference type="EMBL" id="JAEQMG010000023">
    <property type="protein sequence ID" value="MBK6087305.1"/>
    <property type="molecule type" value="Genomic_DNA"/>
</dbReference>
<accession>A0A934WR14</accession>
<evidence type="ECO:0000313" key="2">
    <source>
        <dbReference type="Proteomes" id="UP000633365"/>
    </source>
</evidence>